<comment type="caution">
    <text evidence="1">The sequence shown here is derived from an EMBL/GenBank/DDBJ whole genome shotgun (WGS) entry which is preliminary data.</text>
</comment>
<reference evidence="1 2" key="1">
    <citation type="submission" date="2021-10" db="EMBL/GenBank/DDBJ databases">
        <title>Anaerobic single-cell dispensing facilitates the cultivation of human gut bacteria.</title>
        <authorList>
            <person name="Afrizal A."/>
        </authorList>
    </citation>
    <scope>NUCLEOTIDE SEQUENCE [LARGE SCALE GENOMIC DNA]</scope>
    <source>
        <strain evidence="1 2">CLA-AA-H276</strain>
    </source>
</reference>
<sequence>MNLLERIPKDFYKLFGSKYMEYYITFLVAIYEESSRSYSALGLTEQECRAIINEQLASATIDWSEERFDEEGSLLTRSNMAAVCLRYFEEWGWLRQDFDETLNSYVVSFPEYSQLYVELFQKLSVEEDSEERESVLAVYSYLFTYSADPEKNTEMLRSALRTSRRLSQMLAAMQEGMRGYFDELSGKKDFRGIQEVLIREIHNSDSKKYAILTTTDSFYRYKEAVKELIDQNMSNPKTDDEAAEILLRIEREFDSIERRYNRLIEQKTVFASRAAARIRYILREGSTEEDQTLQLVNLLNQSSRKEEILKELASSMGVTSPYRVITEKSFYTPRNMEKEAFQPVSVYTGANADSGEMEDFILQPLYTKEEIRSFRKEYEKNGVFSVTKDVIHSVEDLEKLFFIWQEATERQDDAQRIAIGDEIRGEGGLTFSDLTIENAEEEKEKA</sequence>
<dbReference type="Proteomes" id="UP001198220">
    <property type="component" value="Unassembled WGS sequence"/>
</dbReference>
<proteinExistence type="predicted"/>
<organism evidence="1 2">
    <name type="scientific">Hominiventricola filiformis</name>
    <dbReference type="NCBI Taxonomy" id="2885352"/>
    <lineage>
        <taxon>Bacteria</taxon>
        <taxon>Bacillati</taxon>
        <taxon>Bacillota</taxon>
        <taxon>Clostridia</taxon>
        <taxon>Lachnospirales</taxon>
        <taxon>Lachnospiraceae</taxon>
        <taxon>Hominiventricola</taxon>
    </lineage>
</organism>
<evidence type="ECO:0000313" key="2">
    <source>
        <dbReference type="Proteomes" id="UP001198220"/>
    </source>
</evidence>
<evidence type="ECO:0000313" key="1">
    <source>
        <dbReference type="EMBL" id="MCC2127067.1"/>
    </source>
</evidence>
<gene>
    <name evidence="1" type="ORF">LKD36_12905</name>
</gene>
<accession>A0AAE3A704</accession>
<name>A0AAE3A704_9FIRM</name>
<dbReference type="EMBL" id="JAJEPS010000014">
    <property type="protein sequence ID" value="MCC2127067.1"/>
    <property type="molecule type" value="Genomic_DNA"/>
</dbReference>
<dbReference type="RefSeq" id="WP_308459822.1">
    <property type="nucleotide sequence ID" value="NZ_JAJEPS010000014.1"/>
</dbReference>
<dbReference type="AlphaFoldDB" id="A0AAE3A704"/>
<protein>
    <submittedName>
        <fullName evidence="1">DUF5716 family protein</fullName>
    </submittedName>
</protein>
<dbReference type="InterPro" id="IPR043773">
    <property type="entry name" value="JetA"/>
</dbReference>
<keyword evidence="2" id="KW-1185">Reference proteome</keyword>
<dbReference type="Pfam" id="PF18982">
    <property type="entry name" value="JetA"/>
    <property type="match status" value="1"/>
</dbReference>